<reference evidence="4" key="1">
    <citation type="journal article" date="2019" name="Nat. Commun.">
        <title>Expansion of phycobilisome linker gene families in mesophilic red algae.</title>
        <authorList>
            <person name="Lee J."/>
            <person name="Kim D."/>
            <person name="Bhattacharya D."/>
            <person name="Yoon H.S."/>
        </authorList>
    </citation>
    <scope>NUCLEOTIDE SEQUENCE [LARGE SCALE GENOMIC DNA]</scope>
    <source>
        <strain evidence="4">CCMP 1328</strain>
    </source>
</reference>
<dbReference type="InterPro" id="IPR016211">
    <property type="entry name" value="Glu/Phe/Leu/Val/Trp_DH_bac/arc"/>
</dbReference>
<dbReference type="SMART" id="SM00839">
    <property type="entry name" value="ELFV_dehydrog"/>
    <property type="match status" value="1"/>
</dbReference>
<dbReference type="InterPro" id="IPR046346">
    <property type="entry name" value="Aminoacid_DH-like_N_sf"/>
</dbReference>
<comment type="similarity">
    <text evidence="1">Belongs to the Glu/Leu/Phe/Val dehydrogenases family.</text>
</comment>
<name>A0A5J4Z2E9_PORPP</name>
<gene>
    <name evidence="3" type="ORF">FVE85_5060</name>
</gene>
<dbReference type="Pfam" id="PF00208">
    <property type="entry name" value="ELFV_dehydrog"/>
    <property type="match status" value="1"/>
</dbReference>
<dbReference type="InterPro" id="IPR036291">
    <property type="entry name" value="NAD(P)-bd_dom_sf"/>
</dbReference>
<evidence type="ECO:0000259" key="2">
    <source>
        <dbReference type="SMART" id="SM00839"/>
    </source>
</evidence>
<evidence type="ECO:0000313" key="4">
    <source>
        <dbReference type="Proteomes" id="UP000324585"/>
    </source>
</evidence>
<dbReference type="EMBL" id="VRMN01000001">
    <property type="protein sequence ID" value="KAA8497475.1"/>
    <property type="molecule type" value="Genomic_DNA"/>
</dbReference>
<protein>
    <submittedName>
        <fullName evidence="3">Phenylalanine dehydrogenase</fullName>
    </submittedName>
</protein>
<comment type="caution">
    <text evidence="3">The sequence shown here is derived from an EMBL/GenBank/DDBJ whole genome shotgun (WGS) entry which is preliminary data.</text>
</comment>
<dbReference type="SUPFAM" id="SSF51735">
    <property type="entry name" value="NAD(P)-binding Rossmann-fold domains"/>
    <property type="match status" value="1"/>
</dbReference>
<evidence type="ECO:0000313" key="3">
    <source>
        <dbReference type="EMBL" id="KAA8497475.1"/>
    </source>
</evidence>
<feature type="domain" description="Glutamate/phenylalanine/leucine/valine/L-tryptophan dehydrogenase C-terminal" evidence="2">
    <location>
        <begin position="195"/>
        <end position="375"/>
    </location>
</feature>
<dbReference type="PANTHER" id="PTHR42722:SF1">
    <property type="entry name" value="VALINE DEHYDROGENASE"/>
    <property type="match status" value="1"/>
</dbReference>
<dbReference type="Proteomes" id="UP000324585">
    <property type="component" value="Unassembled WGS sequence"/>
</dbReference>
<dbReference type="Gene3D" id="3.40.50.10860">
    <property type="entry name" value="Leucine Dehydrogenase, chain A, domain 1"/>
    <property type="match status" value="1"/>
</dbReference>
<dbReference type="InterPro" id="IPR006096">
    <property type="entry name" value="Glu/Leu/Phe/Val/Trp_DH_C"/>
</dbReference>
<dbReference type="GO" id="GO:0016639">
    <property type="term" value="F:oxidoreductase activity, acting on the CH-NH2 group of donors, NAD or NADP as acceptor"/>
    <property type="evidence" value="ECO:0007669"/>
    <property type="project" value="InterPro"/>
</dbReference>
<dbReference type="OrthoDB" id="424974at2759"/>
<dbReference type="GO" id="GO:0006520">
    <property type="term" value="P:amino acid metabolic process"/>
    <property type="evidence" value="ECO:0007669"/>
    <property type="project" value="InterPro"/>
</dbReference>
<dbReference type="PANTHER" id="PTHR42722">
    <property type="entry name" value="LEUCINE DEHYDROGENASE"/>
    <property type="match status" value="1"/>
</dbReference>
<evidence type="ECO:0000256" key="1">
    <source>
        <dbReference type="ARBA" id="ARBA00006382"/>
    </source>
</evidence>
<dbReference type="SUPFAM" id="SSF53223">
    <property type="entry name" value="Aminoacid dehydrogenase-like, N-terminal domain"/>
    <property type="match status" value="1"/>
</dbReference>
<dbReference type="OMA" id="TYVADMD"/>
<organism evidence="3 4">
    <name type="scientific">Porphyridium purpureum</name>
    <name type="common">Red alga</name>
    <name type="synonym">Porphyridium cruentum</name>
    <dbReference type="NCBI Taxonomy" id="35688"/>
    <lineage>
        <taxon>Eukaryota</taxon>
        <taxon>Rhodophyta</taxon>
        <taxon>Bangiophyceae</taxon>
        <taxon>Porphyridiales</taxon>
        <taxon>Porphyridiaceae</taxon>
        <taxon>Porphyridium</taxon>
    </lineage>
</organism>
<accession>A0A5J4Z2E9</accession>
<dbReference type="AlphaFoldDB" id="A0A5J4Z2E9"/>
<dbReference type="Gene3D" id="3.40.50.720">
    <property type="entry name" value="NAD(P)-binding Rossmann-like Domain"/>
    <property type="match status" value="1"/>
</dbReference>
<proteinExistence type="inferred from homology"/>
<keyword evidence="4" id="KW-1185">Reference proteome</keyword>
<sequence length="379" mass="40174">MVQSACVVDAAAGDNEKDGTRSDDPALKTVPTYAIDTSRSPLERVDLKAYGLGADGAGVDVYKVALAAKLGDLYIGLDSACCDAVPGNGGLRVRQYRKPRDAVMDVVQLTRTMSMKHNMFNTGFAGAKLVVAAADAPECLDKRALMREVARSLALMRGRVYTGCDLNTSSDDMVYLDAISPYVLSGITNATLDTNVATAMGTFAAIVELAEHLQLADGFCVLVQGAGKVGATLASRLVAHGCRVRVTDLDPSRADIAGCENVSAAPTEWFRDAHMDVFAPCAASGVIDERVAQELAPQCRAIVGSANVPFRTPQAAELCAARGVVFVPESITSAGAIIIDSVEWCLDKCSFAALRPNIAYHFVQNQIAAKTREFCQRSV</sequence>